<dbReference type="Gene3D" id="2.30.30.230">
    <property type="entry name" value="Fumarylacetoacetase, N-terminal domain"/>
    <property type="match status" value="1"/>
</dbReference>
<dbReference type="PANTHER" id="PTHR43069:SF2">
    <property type="entry name" value="FUMARYLACETOACETASE"/>
    <property type="match status" value="1"/>
</dbReference>
<keyword evidence="7" id="KW-0106">Calcium</keyword>
<evidence type="ECO:0000256" key="11">
    <source>
        <dbReference type="SAM" id="MobiDB-lite"/>
    </source>
</evidence>
<evidence type="ECO:0000256" key="7">
    <source>
        <dbReference type="ARBA" id="ARBA00022837"/>
    </source>
</evidence>
<dbReference type="Pfam" id="PF01557">
    <property type="entry name" value="FAA_hydrolase"/>
    <property type="match status" value="1"/>
</dbReference>
<dbReference type="InterPro" id="IPR036663">
    <property type="entry name" value="Fumarylacetoacetase_C_sf"/>
</dbReference>
<evidence type="ECO:0000259" key="13">
    <source>
        <dbReference type="Pfam" id="PF09298"/>
    </source>
</evidence>
<dbReference type="InterPro" id="IPR036462">
    <property type="entry name" value="Fumarylacetoacetase_N_sf"/>
</dbReference>
<dbReference type="EMBL" id="VFIA01000009">
    <property type="protein sequence ID" value="MBC3791334.1"/>
    <property type="molecule type" value="Genomic_DNA"/>
</dbReference>
<comment type="cofactor">
    <cofactor evidence="1">
        <name>Ca(2+)</name>
        <dbReference type="ChEBI" id="CHEBI:29108"/>
    </cofactor>
</comment>
<sequence length="422" mass="45609">MYGIFSYDPSGPHAGYKYGDHILDLAAIGALGFFDDLPVDPSVFSRSALNDFIASGKPVWQAVNGRIRQLLADDEAALNLVRTQVFIHESRATLHLPVQIGNYTDFYAGIHHAENVGKLFRPDADPLLPNYRHIPVAYHGRASSIVVSGTPIRRPNGQRLGPDNQPVFGPSQALDFELELGLIVGRSNPLGEPVPVDEAEDYIFGVTLFNDWSARDIQRWEYQPLGPFLGKNFGSSLSAWVVPFADLEPFRTTGPTQEPAPLPYLRGSQLPTCFNLNLEVVLQPASGRSDGSGSHASANAGPPKVGTEVVISRSNARYLYWSFSQLIAHHTSNGCNLNVGDVLATGTISGVEPGSYGSLLELSGNGKRPLHLPDVGEHDGSIRTFLQDGDTVTLRGWGFAHGRRIDLGEVSGTVLPAAKTPV</sequence>
<evidence type="ECO:0000256" key="9">
    <source>
        <dbReference type="ARBA" id="ARBA00022878"/>
    </source>
</evidence>
<dbReference type="NCBIfam" id="TIGR01266">
    <property type="entry name" value="fum_ac_acetase"/>
    <property type="match status" value="1"/>
</dbReference>
<dbReference type="Proteomes" id="UP000700732">
    <property type="component" value="Unassembled WGS sequence"/>
</dbReference>
<name>A0ABR6W437_9BACT</name>
<comment type="pathway">
    <text evidence="3">Amino-acid degradation; L-phenylalanine degradation; acetoacetate and fumarate from L-phenylalanine: step 6/6.</text>
</comment>
<evidence type="ECO:0000313" key="15">
    <source>
        <dbReference type="Proteomes" id="UP000700732"/>
    </source>
</evidence>
<evidence type="ECO:0000256" key="2">
    <source>
        <dbReference type="ARBA" id="ARBA00001946"/>
    </source>
</evidence>
<dbReference type="InterPro" id="IPR015377">
    <property type="entry name" value="Fumarylacetoacetase_N"/>
</dbReference>
<organism evidence="14 15">
    <name type="scientific">Spirosoma utsteinense</name>
    <dbReference type="NCBI Taxonomy" id="2585773"/>
    <lineage>
        <taxon>Bacteria</taxon>
        <taxon>Pseudomonadati</taxon>
        <taxon>Bacteroidota</taxon>
        <taxon>Cytophagia</taxon>
        <taxon>Cytophagales</taxon>
        <taxon>Cytophagaceae</taxon>
        <taxon>Spirosoma</taxon>
    </lineage>
</organism>
<keyword evidence="9" id="KW-0828">Tyrosine catabolism</keyword>
<dbReference type="Gene3D" id="3.90.850.10">
    <property type="entry name" value="Fumarylacetoacetase-like, C-terminal domain"/>
    <property type="match status" value="1"/>
</dbReference>
<dbReference type="SUPFAM" id="SSF63433">
    <property type="entry name" value="Fumarylacetoacetate hydrolase, FAH, N-terminal domain"/>
    <property type="match status" value="1"/>
</dbReference>
<dbReference type="SUPFAM" id="SSF56529">
    <property type="entry name" value="FAH"/>
    <property type="match status" value="1"/>
</dbReference>
<evidence type="ECO:0000256" key="6">
    <source>
        <dbReference type="ARBA" id="ARBA00022801"/>
    </source>
</evidence>
<dbReference type="EC" id="3.7.1.2" evidence="4"/>
<protein>
    <recommendedName>
        <fullName evidence="4">fumarylacetoacetase</fullName>
        <ecNumber evidence="4">3.7.1.2</ecNumber>
    </recommendedName>
</protein>
<evidence type="ECO:0000256" key="3">
    <source>
        <dbReference type="ARBA" id="ARBA00004782"/>
    </source>
</evidence>
<dbReference type="InterPro" id="IPR005959">
    <property type="entry name" value="Fumarylacetoacetase"/>
</dbReference>
<evidence type="ECO:0000256" key="1">
    <source>
        <dbReference type="ARBA" id="ARBA00001913"/>
    </source>
</evidence>
<dbReference type="RefSeq" id="WP_186737127.1">
    <property type="nucleotide sequence ID" value="NZ_VFIA01000009.1"/>
</dbReference>
<evidence type="ECO:0000259" key="12">
    <source>
        <dbReference type="Pfam" id="PF01557"/>
    </source>
</evidence>
<reference evidence="14 15" key="1">
    <citation type="submission" date="2019-06" db="EMBL/GenBank/DDBJ databases">
        <title>Spirosoma utsteinense sp. nov. isolated from Antarctic ice-free soils.</title>
        <authorList>
            <person name="Tahon G."/>
        </authorList>
    </citation>
    <scope>NUCLEOTIDE SEQUENCE [LARGE SCALE GENOMIC DNA]</scope>
    <source>
        <strain evidence="14 15">LMG 31447</strain>
    </source>
</reference>
<proteinExistence type="predicted"/>
<keyword evidence="8" id="KW-0460">Magnesium</keyword>
<keyword evidence="10" id="KW-0585">Phenylalanine catabolism</keyword>
<evidence type="ECO:0000256" key="8">
    <source>
        <dbReference type="ARBA" id="ARBA00022842"/>
    </source>
</evidence>
<comment type="cofactor">
    <cofactor evidence="2">
        <name>Mg(2+)</name>
        <dbReference type="ChEBI" id="CHEBI:18420"/>
    </cofactor>
</comment>
<evidence type="ECO:0000256" key="5">
    <source>
        <dbReference type="ARBA" id="ARBA00022723"/>
    </source>
</evidence>
<keyword evidence="6" id="KW-0378">Hydrolase</keyword>
<dbReference type="Pfam" id="PF09298">
    <property type="entry name" value="FAA_hydrolase_N"/>
    <property type="match status" value="1"/>
</dbReference>
<keyword evidence="15" id="KW-1185">Reference proteome</keyword>
<feature type="region of interest" description="Disordered" evidence="11">
    <location>
        <begin position="286"/>
        <end position="305"/>
    </location>
</feature>
<evidence type="ECO:0000256" key="4">
    <source>
        <dbReference type="ARBA" id="ARBA00012094"/>
    </source>
</evidence>
<feature type="domain" description="Fumarylacetoacetase N-terminal" evidence="13">
    <location>
        <begin position="2"/>
        <end position="97"/>
    </location>
</feature>
<accession>A0ABR6W437</accession>
<dbReference type="PANTHER" id="PTHR43069">
    <property type="entry name" value="FUMARYLACETOACETASE"/>
    <property type="match status" value="1"/>
</dbReference>
<evidence type="ECO:0000313" key="14">
    <source>
        <dbReference type="EMBL" id="MBC3791334.1"/>
    </source>
</evidence>
<comment type="caution">
    <text evidence="14">The sequence shown here is derived from an EMBL/GenBank/DDBJ whole genome shotgun (WGS) entry which is preliminary data.</text>
</comment>
<gene>
    <name evidence="14" type="ORF">FH603_1835</name>
</gene>
<keyword evidence="5" id="KW-0479">Metal-binding</keyword>
<evidence type="ECO:0000256" key="10">
    <source>
        <dbReference type="ARBA" id="ARBA00023232"/>
    </source>
</evidence>
<feature type="domain" description="Fumarylacetoacetase-like C-terminal" evidence="12">
    <location>
        <begin position="104"/>
        <end position="405"/>
    </location>
</feature>
<dbReference type="InterPro" id="IPR011234">
    <property type="entry name" value="Fumarylacetoacetase-like_C"/>
</dbReference>